<dbReference type="AlphaFoldDB" id="A0A3A4ZCZ3"/>
<protein>
    <submittedName>
        <fullName evidence="1">Uncharacterized protein</fullName>
    </submittedName>
</protein>
<proteinExistence type="predicted"/>
<dbReference type="EMBL" id="QZJF01000017">
    <property type="protein sequence ID" value="RJR26958.1"/>
    <property type="molecule type" value="Genomic_DNA"/>
</dbReference>
<comment type="caution">
    <text evidence="1">The sequence shown here is derived from an EMBL/GenBank/DDBJ whole genome shotgun (WGS) entry which is preliminary data.</text>
</comment>
<name>A0A3A4ZCZ3_UNCKA</name>
<gene>
    <name evidence="1" type="ORF">C4561_04245</name>
</gene>
<evidence type="ECO:0000313" key="2">
    <source>
        <dbReference type="Proteomes" id="UP000265540"/>
    </source>
</evidence>
<sequence length="148" mass="16883">MNQSYYTVNKFHSPSSILKEIQLLTCIRHEFYTTMYFYNRENKIVFPVDVDKVYDCISEPVKILLGVLSVAGIHIVGIQISGSMSEDKPNTYLIAEINSELSKIQTDFFESIKLAANLKIPIMIEENILTFQGIKITKELLENSLAID</sequence>
<evidence type="ECO:0000313" key="1">
    <source>
        <dbReference type="EMBL" id="RJR26958.1"/>
    </source>
</evidence>
<organism evidence="1 2">
    <name type="scientific">candidate division WWE3 bacterium</name>
    <dbReference type="NCBI Taxonomy" id="2053526"/>
    <lineage>
        <taxon>Bacteria</taxon>
        <taxon>Katanobacteria</taxon>
    </lineage>
</organism>
<accession>A0A3A4ZCZ3</accession>
<reference evidence="1 2" key="1">
    <citation type="journal article" date="2017" name="ISME J.">
        <title>Energy and carbon metabolisms in a deep terrestrial subsurface fluid microbial community.</title>
        <authorList>
            <person name="Momper L."/>
            <person name="Jungbluth S.P."/>
            <person name="Lee M.D."/>
            <person name="Amend J.P."/>
        </authorList>
    </citation>
    <scope>NUCLEOTIDE SEQUENCE [LARGE SCALE GENOMIC DNA]</scope>
    <source>
        <strain evidence="1">SURF_46</strain>
    </source>
</reference>
<dbReference type="Proteomes" id="UP000265540">
    <property type="component" value="Unassembled WGS sequence"/>
</dbReference>